<dbReference type="AlphaFoldDB" id="A0AAQ4RBB9"/>
<dbReference type="Ensembl" id="ENSGACT00000058765.1">
    <property type="protein sequence ID" value="ENSGACP00000060974.1"/>
    <property type="gene ID" value="ENSGACG00000037259.1"/>
</dbReference>
<keyword evidence="3" id="KW-1185">Reference proteome</keyword>
<dbReference type="Gene3D" id="1.20.120.1750">
    <property type="match status" value="2"/>
</dbReference>
<accession>A0AAQ4RBB9</accession>
<name>A0AAQ4RBB9_GASAC</name>
<proteinExistence type="predicted"/>
<dbReference type="SUPFAM" id="SSF57850">
    <property type="entry name" value="RING/U-box"/>
    <property type="match status" value="2"/>
</dbReference>
<protein>
    <recommendedName>
        <fullName evidence="4">RING-type domain-containing protein</fullName>
    </recommendedName>
</protein>
<evidence type="ECO:0000313" key="2">
    <source>
        <dbReference type="Ensembl" id="ENSGACP00000060974.1"/>
    </source>
</evidence>
<dbReference type="GeneTree" id="ENSGT00510000050415"/>
<dbReference type="Proteomes" id="UP000007635">
    <property type="component" value="Chromosome VII"/>
</dbReference>
<reference evidence="2" key="2">
    <citation type="submission" date="2025-08" db="UniProtKB">
        <authorList>
            <consortium name="Ensembl"/>
        </authorList>
    </citation>
    <scope>IDENTIFICATION</scope>
</reference>
<evidence type="ECO:0000313" key="3">
    <source>
        <dbReference type="Proteomes" id="UP000007635"/>
    </source>
</evidence>
<evidence type="ECO:0008006" key="4">
    <source>
        <dbReference type="Google" id="ProtNLM"/>
    </source>
</evidence>
<sequence length="316" mass="35733">MGNKLSAGRKRQKTRVSPGREKRYDSNDVSLNFVDADDVLDFLCEDYASLRATMSCGHAVTPMSLTAWCRRQLDEVRASASPSSGTSERYRRGLVGRHRRKTPVQPNAFDFSIRGGYKFVCGQTDCDVEWPFEEVQKMALLTPEEIEEFDQKIFQNVASNFLDIKCCPGCSSRVARTDRCDQNVECKVCTAKQRRTFTFCWRCLREWNAAAPSKDCGNGDCQDPLEILESCPDITFEVVQGVTGCPSIRACPTCGLLVRHDKTRCKNVVCLRCKVEFCFACLKRTSECADKDGSYYARCYSGVAPRQRDIPVWKMT</sequence>
<reference evidence="2 3" key="1">
    <citation type="journal article" date="2021" name="G3 (Bethesda)">
        <title>Improved contiguity of the threespine stickleback genome using long-read sequencing.</title>
        <authorList>
            <person name="Nath S."/>
            <person name="Shaw D.E."/>
            <person name="White M.A."/>
        </authorList>
    </citation>
    <scope>NUCLEOTIDE SEQUENCE [LARGE SCALE GENOMIC DNA]</scope>
    <source>
        <strain evidence="2 3">Lake Benthic</strain>
    </source>
</reference>
<evidence type="ECO:0000256" key="1">
    <source>
        <dbReference type="SAM" id="MobiDB-lite"/>
    </source>
</evidence>
<organism evidence="2 3">
    <name type="scientific">Gasterosteus aculeatus aculeatus</name>
    <name type="common">three-spined stickleback</name>
    <dbReference type="NCBI Taxonomy" id="481459"/>
    <lineage>
        <taxon>Eukaryota</taxon>
        <taxon>Metazoa</taxon>
        <taxon>Chordata</taxon>
        <taxon>Craniata</taxon>
        <taxon>Vertebrata</taxon>
        <taxon>Euteleostomi</taxon>
        <taxon>Actinopterygii</taxon>
        <taxon>Neopterygii</taxon>
        <taxon>Teleostei</taxon>
        <taxon>Neoteleostei</taxon>
        <taxon>Acanthomorphata</taxon>
        <taxon>Eupercaria</taxon>
        <taxon>Perciformes</taxon>
        <taxon>Cottioidei</taxon>
        <taxon>Gasterosteales</taxon>
        <taxon>Gasterosteidae</taxon>
        <taxon>Gasterosteus</taxon>
    </lineage>
</organism>
<reference evidence="2" key="3">
    <citation type="submission" date="2025-09" db="UniProtKB">
        <authorList>
            <consortium name="Ensembl"/>
        </authorList>
    </citation>
    <scope>IDENTIFICATION</scope>
</reference>
<dbReference type="FunFam" id="1.20.120.1750:FF:000036">
    <property type="entry name" value="RBR-type E3 ubiquitin transferase"/>
    <property type="match status" value="1"/>
</dbReference>
<feature type="region of interest" description="Disordered" evidence="1">
    <location>
        <begin position="1"/>
        <end position="23"/>
    </location>
</feature>